<dbReference type="EMBL" id="LFEJ01000010">
    <property type="protein sequence ID" value="KMV35455.1"/>
    <property type="molecule type" value="Genomic_DNA"/>
</dbReference>
<keyword evidence="4" id="KW-1185">Reference proteome</keyword>
<dbReference type="STRING" id="1121863.GCA_000621185_03564"/>
<dbReference type="PATRIC" id="fig|1656095.3.peg.503"/>
<dbReference type="PROSITE" id="PS51464">
    <property type="entry name" value="SIS"/>
    <property type="match status" value="1"/>
</dbReference>
<organism evidence="3 4">
    <name type="scientific">Franconibacter pulveris</name>
    <dbReference type="NCBI Taxonomy" id="435910"/>
    <lineage>
        <taxon>Bacteria</taxon>
        <taxon>Pseudomonadati</taxon>
        <taxon>Pseudomonadota</taxon>
        <taxon>Gammaproteobacteria</taxon>
        <taxon>Enterobacterales</taxon>
        <taxon>Enterobacteriaceae</taxon>
        <taxon>Franconibacter</taxon>
    </lineage>
</organism>
<dbReference type="Proteomes" id="UP000037315">
    <property type="component" value="Unassembled WGS sequence"/>
</dbReference>
<dbReference type="PANTHER" id="PTHR10937">
    <property type="entry name" value="GLUCOSAMINE--FRUCTOSE-6-PHOSPHATE AMINOTRANSFERASE, ISOMERIZING"/>
    <property type="match status" value="1"/>
</dbReference>
<dbReference type="Gene3D" id="3.40.50.10490">
    <property type="entry name" value="Glucose-6-phosphate isomerase like protein, domain 1"/>
    <property type="match status" value="2"/>
</dbReference>
<proteinExistence type="predicted"/>
<dbReference type="OrthoDB" id="9761808at2"/>
<protein>
    <submittedName>
        <fullName evidence="3">Membrane protein</fullName>
    </submittedName>
</protein>
<sequence>MQMEDYMNEAPQRLLAMLEQRRDDLAQAARAVLNQDVTRIILTGSGTSYHGALTARRFMQQWCHVPVEVSYPFLLDSTTLAQGGKALLIGISQGGGSLSTLEAMTRAREAGHITASMAGVENATIDRVADHVLTVPCGEEKAGAKTKGYLCTMLNLMQLALTLAEQRSAITPAQQEAVKARMANTFRHLPAVIDAAAAWAQGPARPLAESQDLRLVAQPELYGTVQEGALKLLETLRCPVSGYEFEEFIHGIYNAFNSGSALIMLDNRPDERSENLVAILSQWTTHIYRIGSQVEENGKNMRFPFINDKDFSVFEYIIPLQMLCAKLAPEKGINPAIPKDPQFHQKMKSKQAA</sequence>
<dbReference type="PANTHER" id="PTHR10937:SF17">
    <property type="entry name" value="GLUCOSAMINE-FRUCTOSE-6-PHOSPHATE AMINOTRANSFERASE"/>
    <property type="match status" value="1"/>
</dbReference>
<dbReference type="InterPro" id="IPR046348">
    <property type="entry name" value="SIS_dom_sf"/>
</dbReference>
<dbReference type="RefSeq" id="WP_048887580.1">
    <property type="nucleotide sequence ID" value="NZ_LFEJ01000010.1"/>
</dbReference>
<reference evidence="3 4" key="1">
    <citation type="submission" date="2015-06" db="EMBL/GenBank/DDBJ databases">
        <title>Genome sequencing of Cronobacter sp. strain DJ34 isolated from petroleum contaminated sludge of Duliajan Oil Fields, Assam, India.</title>
        <authorList>
            <person name="Pal S."/>
            <person name="Banerjee T.D."/>
            <person name="Roy A."/>
            <person name="Sar P."/>
            <person name="Kazy S.K."/>
        </authorList>
    </citation>
    <scope>NUCLEOTIDE SEQUENCE [LARGE SCALE GENOMIC DNA]</scope>
    <source>
        <strain evidence="3 4">DJ34</strain>
    </source>
</reference>
<dbReference type="GO" id="GO:0006487">
    <property type="term" value="P:protein N-linked glycosylation"/>
    <property type="evidence" value="ECO:0007669"/>
    <property type="project" value="TreeGrafter"/>
</dbReference>
<evidence type="ECO:0000256" key="1">
    <source>
        <dbReference type="ARBA" id="ARBA00022737"/>
    </source>
</evidence>
<keyword evidence="1" id="KW-0677">Repeat</keyword>
<name>A0A0J8VSG9_9ENTR</name>
<dbReference type="CDD" id="cd05009">
    <property type="entry name" value="SIS_GlmS_GlmD_2"/>
    <property type="match status" value="1"/>
</dbReference>
<evidence type="ECO:0000313" key="4">
    <source>
        <dbReference type="Proteomes" id="UP000037315"/>
    </source>
</evidence>
<dbReference type="InterPro" id="IPR035466">
    <property type="entry name" value="GlmS/AgaS_SIS"/>
</dbReference>
<dbReference type="GO" id="GO:0004360">
    <property type="term" value="F:glutamine-fructose-6-phosphate transaminase (isomerizing) activity"/>
    <property type="evidence" value="ECO:0007669"/>
    <property type="project" value="TreeGrafter"/>
</dbReference>
<dbReference type="AlphaFoldDB" id="A0A0J8VSG9"/>
<evidence type="ECO:0000313" key="3">
    <source>
        <dbReference type="EMBL" id="KMV35455.1"/>
    </source>
</evidence>
<dbReference type="CDD" id="cd05008">
    <property type="entry name" value="SIS_GlmS_GlmD_1"/>
    <property type="match status" value="1"/>
</dbReference>
<comment type="caution">
    <text evidence="3">The sequence shown here is derived from an EMBL/GenBank/DDBJ whole genome shotgun (WGS) entry which is preliminary data.</text>
</comment>
<accession>A0A0J8VSG9</accession>
<dbReference type="GO" id="GO:0006047">
    <property type="term" value="P:UDP-N-acetylglucosamine metabolic process"/>
    <property type="evidence" value="ECO:0007669"/>
    <property type="project" value="TreeGrafter"/>
</dbReference>
<feature type="domain" description="SIS" evidence="2">
    <location>
        <begin position="28"/>
        <end position="169"/>
    </location>
</feature>
<dbReference type="GO" id="GO:0097367">
    <property type="term" value="F:carbohydrate derivative binding"/>
    <property type="evidence" value="ECO:0007669"/>
    <property type="project" value="InterPro"/>
</dbReference>
<dbReference type="InterPro" id="IPR001347">
    <property type="entry name" value="SIS_dom"/>
</dbReference>
<dbReference type="Pfam" id="PF01380">
    <property type="entry name" value="SIS"/>
    <property type="match status" value="1"/>
</dbReference>
<dbReference type="InterPro" id="IPR035490">
    <property type="entry name" value="GlmS/FrlB_SIS"/>
</dbReference>
<dbReference type="GO" id="GO:0006002">
    <property type="term" value="P:fructose 6-phosphate metabolic process"/>
    <property type="evidence" value="ECO:0007669"/>
    <property type="project" value="TreeGrafter"/>
</dbReference>
<gene>
    <name evidence="3" type="ORF">ACH50_06010</name>
</gene>
<dbReference type="SUPFAM" id="SSF53697">
    <property type="entry name" value="SIS domain"/>
    <property type="match status" value="1"/>
</dbReference>
<evidence type="ECO:0000259" key="2">
    <source>
        <dbReference type="PROSITE" id="PS51464"/>
    </source>
</evidence>